<proteinExistence type="predicted"/>
<dbReference type="EMBL" id="MU150253">
    <property type="protein sequence ID" value="KAF9464644.1"/>
    <property type="molecule type" value="Genomic_DNA"/>
</dbReference>
<accession>A0A9P5Y8H8</accession>
<keyword evidence="4" id="KW-0349">Heme</keyword>
<feature type="transmembrane region" description="Helical" evidence="12">
    <location>
        <begin position="116"/>
        <end position="135"/>
    </location>
</feature>
<protein>
    <recommendedName>
        <fullName evidence="13">Cytochrome b561 domain-containing protein</fullName>
    </recommendedName>
</protein>
<dbReference type="InterPro" id="IPR045150">
    <property type="entry name" value="CYB561D1/2"/>
</dbReference>
<dbReference type="Proteomes" id="UP000807353">
    <property type="component" value="Unassembled WGS sequence"/>
</dbReference>
<evidence type="ECO:0000256" key="2">
    <source>
        <dbReference type="ARBA" id="ARBA00004141"/>
    </source>
</evidence>
<evidence type="ECO:0000256" key="12">
    <source>
        <dbReference type="SAM" id="Phobius"/>
    </source>
</evidence>
<sequence>MPTHPTPTEDSADYELLLPSQQPQPTTMGQEEQFLKPEGRKGDDAAKFIALTAAGFLTVITWAGVFMNNPKHFGWFALHPLLQTLSIFFFTYGILTLQPTSQPQTKSAGLARHQAAIMFVGFPSILIGSLAVMYHKELTGKEHGTTWHATFGTIVFLWLLFQVVIGGGSVWFNGAAFGGGKAKAIWKYHRLSGYLLFPILLFTIHLGGGWSNWGNTNVGKAPRILAYNVAPVLIVAAVYVRVRGSKMQF</sequence>
<evidence type="ECO:0000256" key="10">
    <source>
        <dbReference type="ARBA" id="ARBA00023136"/>
    </source>
</evidence>
<dbReference type="PANTHER" id="PTHR15422">
    <property type="entry name" value="OS05G0565100 PROTEIN"/>
    <property type="match status" value="1"/>
</dbReference>
<dbReference type="InterPro" id="IPR006593">
    <property type="entry name" value="Cyt_b561/ferric_Rdtase_TM"/>
</dbReference>
<comment type="cofactor">
    <cofactor evidence="1">
        <name>heme b</name>
        <dbReference type="ChEBI" id="CHEBI:60344"/>
    </cofactor>
</comment>
<keyword evidence="9" id="KW-0408">Iron</keyword>
<evidence type="ECO:0000256" key="7">
    <source>
        <dbReference type="ARBA" id="ARBA00022982"/>
    </source>
</evidence>
<dbReference type="GO" id="GO:0140575">
    <property type="term" value="F:transmembrane monodehydroascorbate reductase activity"/>
    <property type="evidence" value="ECO:0007669"/>
    <property type="project" value="InterPro"/>
</dbReference>
<dbReference type="GO" id="GO:0016020">
    <property type="term" value="C:membrane"/>
    <property type="evidence" value="ECO:0007669"/>
    <property type="project" value="UniProtKB-SubCell"/>
</dbReference>
<keyword evidence="6" id="KW-0479">Metal-binding</keyword>
<keyword evidence="15" id="KW-1185">Reference proteome</keyword>
<evidence type="ECO:0000256" key="8">
    <source>
        <dbReference type="ARBA" id="ARBA00022989"/>
    </source>
</evidence>
<evidence type="ECO:0000256" key="9">
    <source>
        <dbReference type="ARBA" id="ARBA00023004"/>
    </source>
</evidence>
<feature type="region of interest" description="Disordered" evidence="11">
    <location>
        <begin position="1"/>
        <end position="31"/>
    </location>
</feature>
<dbReference type="SMART" id="SM00665">
    <property type="entry name" value="B561"/>
    <property type="match status" value="1"/>
</dbReference>
<keyword evidence="5 12" id="KW-0812">Transmembrane</keyword>
<feature type="transmembrane region" description="Helical" evidence="12">
    <location>
        <begin position="193"/>
        <end position="213"/>
    </location>
</feature>
<dbReference type="PANTHER" id="PTHR15422:SF45">
    <property type="entry name" value="CYTOCHROME B561 DOMAIN-CONTAINING PROTEIN"/>
    <property type="match status" value="1"/>
</dbReference>
<feature type="transmembrane region" description="Helical" evidence="12">
    <location>
        <begin position="48"/>
        <end position="67"/>
    </location>
</feature>
<dbReference type="OrthoDB" id="432881at2759"/>
<evidence type="ECO:0000256" key="1">
    <source>
        <dbReference type="ARBA" id="ARBA00001970"/>
    </source>
</evidence>
<keyword evidence="3" id="KW-0813">Transport</keyword>
<name>A0A9P5Y8H8_9AGAR</name>
<organism evidence="14 15">
    <name type="scientific">Collybia nuda</name>
    <dbReference type="NCBI Taxonomy" id="64659"/>
    <lineage>
        <taxon>Eukaryota</taxon>
        <taxon>Fungi</taxon>
        <taxon>Dikarya</taxon>
        <taxon>Basidiomycota</taxon>
        <taxon>Agaricomycotina</taxon>
        <taxon>Agaricomycetes</taxon>
        <taxon>Agaricomycetidae</taxon>
        <taxon>Agaricales</taxon>
        <taxon>Tricholomatineae</taxon>
        <taxon>Clitocybaceae</taxon>
        <taxon>Collybia</taxon>
    </lineage>
</organism>
<feature type="compositionally biased region" description="Polar residues" evidence="11">
    <location>
        <begin position="19"/>
        <end position="30"/>
    </location>
</feature>
<evidence type="ECO:0000256" key="11">
    <source>
        <dbReference type="SAM" id="MobiDB-lite"/>
    </source>
</evidence>
<evidence type="ECO:0000256" key="3">
    <source>
        <dbReference type="ARBA" id="ARBA00022448"/>
    </source>
</evidence>
<comment type="subcellular location">
    <subcellularLocation>
        <location evidence="2">Membrane</location>
        <topology evidence="2">Multi-pass membrane protein</topology>
    </subcellularLocation>
</comment>
<feature type="domain" description="Cytochrome b561" evidence="13">
    <location>
        <begin position="78"/>
        <end position="208"/>
    </location>
</feature>
<evidence type="ECO:0000256" key="5">
    <source>
        <dbReference type="ARBA" id="ARBA00022692"/>
    </source>
</evidence>
<evidence type="ECO:0000259" key="13">
    <source>
        <dbReference type="SMART" id="SM00665"/>
    </source>
</evidence>
<dbReference type="GO" id="GO:0046872">
    <property type="term" value="F:metal ion binding"/>
    <property type="evidence" value="ECO:0007669"/>
    <property type="project" value="UniProtKB-KW"/>
</dbReference>
<dbReference type="CDD" id="cd08761">
    <property type="entry name" value="Cyt_b561_CYB561D2_like"/>
    <property type="match status" value="1"/>
</dbReference>
<comment type="caution">
    <text evidence="14">The sequence shown here is derived from an EMBL/GenBank/DDBJ whole genome shotgun (WGS) entry which is preliminary data.</text>
</comment>
<evidence type="ECO:0000313" key="15">
    <source>
        <dbReference type="Proteomes" id="UP000807353"/>
    </source>
</evidence>
<gene>
    <name evidence="14" type="ORF">BDZ94DRAFT_1190991</name>
</gene>
<dbReference type="AlphaFoldDB" id="A0A9P5Y8H8"/>
<reference evidence="14" key="1">
    <citation type="submission" date="2020-11" db="EMBL/GenBank/DDBJ databases">
        <authorList>
            <consortium name="DOE Joint Genome Institute"/>
            <person name="Ahrendt S."/>
            <person name="Riley R."/>
            <person name="Andreopoulos W."/>
            <person name="Labutti K."/>
            <person name="Pangilinan J."/>
            <person name="Ruiz-Duenas F.J."/>
            <person name="Barrasa J.M."/>
            <person name="Sanchez-Garcia M."/>
            <person name="Camarero S."/>
            <person name="Miyauchi S."/>
            <person name="Serrano A."/>
            <person name="Linde D."/>
            <person name="Babiker R."/>
            <person name="Drula E."/>
            <person name="Ayuso-Fernandez I."/>
            <person name="Pacheco R."/>
            <person name="Padilla G."/>
            <person name="Ferreira P."/>
            <person name="Barriuso J."/>
            <person name="Kellner H."/>
            <person name="Castanera R."/>
            <person name="Alfaro M."/>
            <person name="Ramirez L."/>
            <person name="Pisabarro A.G."/>
            <person name="Kuo A."/>
            <person name="Tritt A."/>
            <person name="Lipzen A."/>
            <person name="He G."/>
            <person name="Yan M."/>
            <person name="Ng V."/>
            <person name="Cullen D."/>
            <person name="Martin F."/>
            <person name="Rosso M.-N."/>
            <person name="Henrissat B."/>
            <person name="Hibbett D."/>
            <person name="Martinez A.T."/>
            <person name="Grigoriev I.V."/>
        </authorList>
    </citation>
    <scope>NUCLEOTIDE SEQUENCE</scope>
    <source>
        <strain evidence="14">CBS 247.69</strain>
    </source>
</reference>
<feature type="transmembrane region" description="Helical" evidence="12">
    <location>
        <begin position="147"/>
        <end position="172"/>
    </location>
</feature>
<dbReference type="Pfam" id="PF03188">
    <property type="entry name" value="Cytochrom_B561"/>
    <property type="match status" value="1"/>
</dbReference>
<feature type="transmembrane region" description="Helical" evidence="12">
    <location>
        <begin position="73"/>
        <end position="95"/>
    </location>
</feature>
<evidence type="ECO:0000256" key="4">
    <source>
        <dbReference type="ARBA" id="ARBA00022617"/>
    </source>
</evidence>
<evidence type="ECO:0000313" key="14">
    <source>
        <dbReference type="EMBL" id="KAF9464644.1"/>
    </source>
</evidence>
<keyword evidence="7" id="KW-0249">Electron transport</keyword>
<keyword evidence="10 12" id="KW-0472">Membrane</keyword>
<dbReference type="Gene3D" id="1.20.120.1770">
    <property type="match status" value="1"/>
</dbReference>
<evidence type="ECO:0000256" key="6">
    <source>
        <dbReference type="ARBA" id="ARBA00022723"/>
    </source>
</evidence>
<feature type="transmembrane region" description="Helical" evidence="12">
    <location>
        <begin position="225"/>
        <end position="242"/>
    </location>
</feature>
<keyword evidence="8 12" id="KW-1133">Transmembrane helix</keyword>